<protein>
    <submittedName>
        <fullName evidence="1">Uncharacterized protein</fullName>
    </submittedName>
</protein>
<proteinExistence type="predicted"/>
<dbReference type="EMBL" id="UYJE01004680">
    <property type="protein sequence ID" value="VDI30358.1"/>
    <property type="molecule type" value="Genomic_DNA"/>
</dbReference>
<sequence>MTEISKDCFAVTYGNGNKFAIASLEKYQYKTIKKIITPYTCWGISYCDNKLAVKISSVGIYLYDVNGKLLKNIESVEKLNYFYNIAMTKNIYFSWREENAVHCCDQQGNEVWTYQHDNLQDPSGITTDRYGNIFVVGSSSKNLFIISNDGQGREILKMEQTPISVSCDKVNNQLLVRTCGQILLFDITFEQ</sequence>
<evidence type="ECO:0000313" key="1">
    <source>
        <dbReference type="EMBL" id="VDI30358.1"/>
    </source>
</evidence>
<keyword evidence="2" id="KW-1185">Reference proteome</keyword>
<dbReference type="Proteomes" id="UP000596742">
    <property type="component" value="Unassembled WGS sequence"/>
</dbReference>
<dbReference type="AlphaFoldDB" id="A0A8B6E9R7"/>
<accession>A0A8B6E9R7</accession>
<comment type="caution">
    <text evidence="1">The sequence shown here is derived from an EMBL/GenBank/DDBJ whole genome shotgun (WGS) entry which is preliminary data.</text>
</comment>
<dbReference type="Pfam" id="PF06739">
    <property type="entry name" value="SBBP"/>
    <property type="match status" value="1"/>
</dbReference>
<gene>
    <name evidence="1" type="ORF">MGAL_10B017927</name>
</gene>
<dbReference type="Gene3D" id="2.120.10.30">
    <property type="entry name" value="TolB, C-terminal domain"/>
    <property type="match status" value="1"/>
</dbReference>
<dbReference type="OrthoDB" id="10020332at2759"/>
<organism evidence="1 2">
    <name type="scientific">Mytilus galloprovincialis</name>
    <name type="common">Mediterranean mussel</name>
    <dbReference type="NCBI Taxonomy" id="29158"/>
    <lineage>
        <taxon>Eukaryota</taxon>
        <taxon>Metazoa</taxon>
        <taxon>Spiralia</taxon>
        <taxon>Lophotrochozoa</taxon>
        <taxon>Mollusca</taxon>
        <taxon>Bivalvia</taxon>
        <taxon>Autobranchia</taxon>
        <taxon>Pteriomorphia</taxon>
        <taxon>Mytilida</taxon>
        <taxon>Mytiloidea</taxon>
        <taxon>Mytilidae</taxon>
        <taxon>Mytilinae</taxon>
        <taxon>Mytilus</taxon>
    </lineage>
</organism>
<name>A0A8B6E9R7_MYTGA</name>
<dbReference type="SUPFAM" id="SSF63825">
    <property type="entry name" value="YWTD domain"/>
    <property type="match status" value="1"/>
</dbReference>
<dbReference type="InterPro" id="IPR010620">
    <property type="entry name" value="SBBP_repeat"/>
</dbReference>
<reference evidence="1" key="1">
    <citation type="submission" date="2018-11" db="EMBL/GenBank/DDBJ databases">
        <authorList>
            <person name="Alioto T."/>
            <person name="Alioto T."/>
        </authorList>
    </citation>
    <scope>NUCLEOTIDE SEQUENCE</scope>
</reference>
<dbReference type="InterPro" id="IPR011042">
    <property type="entry name" value="6-blade_b-propeller_TolB-like"/>
</dbReference>
<evidence type="ECO:0000313" key="2">
    <source>
        <dbReference type="Proteomes" id="UP000596742"/>
    </source>
</evidence>